<dbReference type="CDD" id="cd00143">
    <property type="entry name" value="PP2Cc"/>
    <property type="match status" value="1"/>
</dbReference>
<dbReference type="InterPro" id="IPR015655">
    <property type="entry name" value="PP2C"/>
</dbReference>
<keyword evidence="1" id="KW-0732">Signal</keyword>
<feature type="chain" id="PRO_5042200050" evidence="1">
    <location>
        <begin position="18"/>
        <end position="454"/>
    </location>
</feature>
<dbReference type="PROSITE" id="PS51746">
    <property type="entry name" value="PPM_2"/>
    <property type="match status" value="1"/>
</dbReference>
<dbReference type="SUPFAM" id="SSF81606">
    <property type="entry name" value="PP2C-like"/>
    <property type="match status" value="1"/>
</dbReference>
<reference evidence="3" key="1">
    <citation type="submission" date="2023-03" db="EMBL/GenBank/DDBJ databases">
        <title>Massive genome expansion in bonnet fungi (Mycena s.s.) driven by repeated elements and novel gene families across ecological guilds.</title>
        <authorList>
            <consortium name="Lawrence Berkeley National Laboratory"/>
            <person name="Harder C.B."/>
            <person name="Miyauchi S."/>
            <person name="Viragh M."/>
            <person name="Kuo A."/>
            <person name="Thoen E."/>
            <person name="Andreopoulos B."/>
            <person name="Lu D."/>
            <person name="Skrede I."/>
            <person name="Drula E."/>
            <person name="Henrissat B."/>
            <person name="Morin E."/>
            <person name="Kohler A."/>
            <person name="Barry K."/>
            <person name="LaButti K."/>
            <person name="Morin E."/>
            <person name="Salamov A."/>
            <person name="Lipzen A."/>
            <person name="Mereny Z."/>
            <person name="Hegedus B."/>
            <person name="Baldrian P."/>
            <person name="Stursova M."/>
            <person name="Weitz H."/>
            <person name="Taylor A."/>
            <person name="Grigoriev I.V."/>
            <person name="Nagy L.G."/>
            <person name="Martin F."/>
            <person name="Kauserud H."/>
        </authorList>
    </citation>
    <scope>NUCLEOTIDE SEQUENCE</scope>
    <source>
        <strain evidence="3">CBHHK067</strain>
    </source>
</reference>
<evidence type="ECO:0000313" key="3">
    <source>
        <dbReference type="EMBL" id="KAJ7700716.1"/>
    </source>
</evidence>
<dbReference type="AlphaFoldDB" id="A0AAD7DVG3"/>
<gene>
    <name evidence="3" type="ORF">B0H17DRAFT_1128581</name>
</gene>
<name>A0AAD7DVG3_MYCRO</name>
<keyword evidence="4" id="KW-1185">Reference proteome</keyword>
<evidence type="ECO:0000256" key="1">
    <source>
        <dbReference type="SAM" id="SignalP"/>
    </source>
</evidence>
<proteinExistence type="predicted"/>
<evidence type="ECO:0000259" key="2">
    <source>
        <dbReference type="PROSITE" id="PS51746"/>
    </source>
</evidence>
<protein>
    <submittedName>
        <fullName evidence="3">Phosphatase 2C-like domain-containing protein</fullName>
    </submittedName>
</protein>
<dbReference type="PANTHER" id="PTHR13832">
    <property type="entry name" value="PROTEIN PHOSPHATASE 2C"/>
    <property type="match status" value="1"/>
</dbReference>
<comment type="caution">
    <text evidence="3">The sequence shown here is derived from an EMBL/GenBank/DDBJ whole genome shotgun (WGS) entry which is preliminary data.</text>
</comment>
<feature type="signal peptide" evidence="1">
    <location>
        <begin position="1"/>
        <end position="17"/>
    </location>
</feature>
<dbReference type="EMBL" id="JARKIE010000019">
    <property type="protein sequence ID" value="KAJ7700716.1"/>
    <property type="molecule type" value="Genomic_DNA"/>
</dbReference>
<organism evidence="3 4">
    <name type="scientific">Mycena rosella</name>
    <name type="common">Pink bonnet</name>
    <name type="synonym">Agaricus rosellus</name>
    <dbReference type="NCBI Taxonomy" id="1033263"/>
    <lineage>
        <taxon>Eukaryota</taxon>
        <taxon>Fungi</taxon>
        <taxon>Dikarya</taxon>
        <taxon>Basidiomycota</taxon>
        <taxon>Agaricomycotina</taxon>
        <taxon>Agaricomycetes</taxon>
        <taxon>Agaricomycetidae</taxon>
        <taxon>Agaricales</taxon>
        <taxon>Marasmiineae</taxon>
        <taxon>Mycenaceae</taxon>
        <taxon>Mycena</taxon>
    </lineage>
</organism>
<evidence type="ECO:0000313" key="4">
    <source>
        <dbReference type="Proteomes" id="UP001221757"/>
    </source>
</evidence>
<dbReference type="PANTHER" id="PTHR13832:SF792">
    <property type="entry name" value="GM14286P"/>
    <property type="match status" value="1"/>
</dbReference>
<dbReference type="Pfam" id="PF00481">
    <property type="entry name" value="PP2C"/>
    <property type="match status" value="1"/>
</dbReference>
<dbReference type="Gene3D" id="3.60.40.10">
    <property type="entry name" value="PPM-type phosphatase domain"/>
    <property type="match status" value="1"/>
</dbReference>
<feature type="domain" description="PPM-type phosphatase" evidence="2">
    <location>
        <begin position="83"/>
        <end position="454"/>
    </location>
</feature>
<dbReference type="InterPro" id="IPR036457">
    <property type="entry name" value="PPM-type-like_dom_sf"/>
</dbReference>
<sequence length="454" mass="50215">MIPRVWMATRIALGVSASVYLATLNNIHGDSDEKTASAAESTADSSPGAGFTTDKSEWYLPIRHLGNLVPNGIIRMYWFSRYDTRVRIMSRGPRTLISVLDGEFVARANVSDVLQENVWFNLENLFKWYQIDHSTHQPVEFIHEPHPTPEAIQTVIKTAIKFTDEYILNYFLGRVFSSLSKKNAGDAIRATASSCLVSAMYEADVRLLHVASLGNMRGILGRPREAEDGSVTYDVHVLSEDHTPDNPAERSRIESLHAGEDFIEDGTVLGRPYTRALGDGKLKWSTEVQARLHADYLGAAPDPKVKTPPYISAEPDVSTIKILPGDFLVLSSRWLTECLTDEEVVGLVGVWLDKNQNTTLRLPSANMPPPDPAPGPAILPEDLPVDLKQDNTIYYRRWNAPKHFINADVNPATHLSNNAMGGADSGLRQTLLGLAPFESEGNTKPLGIVVVFFQ</sequence>
<dbReference type="Proteomes" id="UP001221757">
    <property type="component" value="Unassembled WGS sequence"/>
</dbReference>
<dbReference type="GO" id="GO:0004722">
    <property type="term" value="F:protein serine/threonine phosphatase activity"/>
    <property type="evidence" value="ECO:0007669"/>
    <property type="project" value="InterPro"/>
</dbReference>
<accession>A0AAD7DVG3</accession>
<dbReference type="SMART" id="SM00332">
    <property type="entry name" value="PP2Cc"/>
    <property type="match status" value="1"/>
</dbReference>
<dbReference type="InterPro" id="IPR001932">
    <property type="entry name" value="PPM-type_phosphatase-like_dom"/>
</dbReference>